<dbReference type="Proteomes" id="UP000789901">
    <property type="component" value="Unassembled WGS sequence"/>
</dbReference>
<protein>
    <submittedName>
        <fullName evidence="1">44797_t:CDS:1</fullName>
    </submittedName>
</protein>
<evidence type="ECO:0000313" key="1">
    <source>
        <dbReference type="EMBL" id="CAG8811380.1"/>
    </source>
</evidence>
<name>A0ABN7W130_GIGMA</name>
<evidence type="ECO:0000313" key="2">
    <source>
        <dbReference type="Proteomes" id="UP000789901"/>
    </source>
</evidence>
<reference evidence="1 2" key="1">
    <citation type="submission" date="2021-06" db="EMBL/GenBank/DDBJ databases">
        <authorList>
            <person name="Kallberg Y."/>
            <person name="Tangrot J."/>
            <person name="Rosling A."/>
        </authorList>
    </citation>
    <scope>NUCLEOTIDE SEQUENCE [LARGE SCALE GENOMIC DNA]</scope>
    <source>
        <strain evidence="1 2">120-4 pot B 10/14</strain>
    </source>
</reference>
<keyword evidence="2" id="KW-1185">Reference proteome</keyword>
<proteinExistence type="predicted"/>
<sequence>NSFCDFERVVVRMASSSKVKTNNSESGAINEGVLEEMKFLLHEFEGVKTELGV</sequence>
<feature type="non-terminal residue" evidence="1">
    <location>
        <position position="1"/>
    </location>
</feature>
<gene>
    <name evidence="1" type="ORF">GMARGA_LOCUS25329</name>
</gene>
<comment type="caution">
    <text evidence="1">The sequence shown here is derived from an EMBL/GenBank/DDBJ whole genome shotgun (WGS) entry which is preliminary data.</text>
</comment>
<dbReference type="EMBL" id="CAJVQB010027895">
    <property type="protein sequence ID" value="CAG8811380.1"/>
    <property type="molecule type" value="Genomic_DNA"/>
</dbReference>
<accession>A0ABN7W130</accession>
<organism evidence="1 2">
    <name type="scientific">Gigaspora margarita</name>
    <dbReference type="NCBI Taxonomy" id="4874"/>
    <lineage>
        <taxon>Eukaryota</taxon>
        <taxon>Fungi</taxon>
        <taxon>Fungi incertae sedis</taxon>
        <taxon>Mucoromycota</taxon>
        <taxon>Glomeromycotina</taxon>
        <taxon>Glomeromycetes</taxon>
        <taxon>Diversisporales</taxon>
        <taxon>Gigasporaceae</taxon>
        <taxon>Gigaspora</taxon>
    </lineage>
</organism>